<proteinExistence type="predicted"/>
<dbReference type="InterPro" id="IPR001227">
    <property type="entry name" value="Ac_transferase_dom_sf"/>
</dbReference>
<evidence type="ECO:0000256" key="16">
    <source>
        <dbReference type="ARBA" id="ARBA00066974"/>
    </source>
</evidence>
<dbReference type="PROSITE" id="PS00012">
    <property type="entry name" value="PHOSPHOPANTETHEINE"/>
    <property type="match status" value="1"/>
</dbReference>
<sequence>MNYSIDEIKNYPASERILAALKDARIKLEAVELERSEQIAIIGMAGRFPGARNLDEFWHNLKNGVNSIEFLNDEELLANGVKPEDLQNPHYVRAYASFSGIDQFDAAFFGYSPREAEILDPQHRVFLECAWEALENAGYDSQQYSGSISVYAGAALNSYLVNLSSNYHYRDSANNVQIVISNVMGLMPTRVSYKLNLTGPSCGVQTGCSTSLVSVHLAAQSLLSRECDIALAGGVSIGSGEKTGYLYQENGVLSPDGYCRAFDVNAQGTVFGNGVGIVVLKRLRDAIKDGDHIYAIIKGTAINNDGSQKVGFTAPSVTGQAKAIATALAKSKINPETIKYIETHGTGTALGDPIEIAALTKAFSPHTNKKQFCTIGSVKTNIGHLDAAAGISGLIKTALILKHKQIPPSLNFTAANPQIDFANSPFFVNTQLTSWTNNEYPRRAGVSSFGMGGTNAHAILEEAPTLLSANSSRPWHLLTLSAKTLSALETASKNLAEYFQQFPDVDVADVAYTLQIGRRAFNHRRCLVCQTPTQAIEILTGLDSSQLLSHSPENTEPSVVFMFPGQGSQYVNMGQELYATEAVFRTEIDRCCELLTPHLGLDLRSILFVEKNKKVAEEIALITQTAYAQPALFVVEYALAKLWLSYGIQPQAMIGHSIGEYVAATLAGVFTLADALVIVAQRGQLMQKCPSGVMLSVSLAAEKLQVLLTDDLVISVYNAPQLCVVSGTEAAINLLEQRLENEHIAHRRLHTSHAFHSPLMVSAVTPLTEIFQNIQLCSPQIRFISNVTGTWITSEQATNPNYWATHLRQPVRFAEGITQLQQIPNQVLLEVGFGQTLSALVRQFPDAHPTLSSGRHPQDNQSDVALICKTLGQLWLWGVSVNWAEFYTEQQRRRLPLPTYPFERQRYWVERYPLPETTSISSKTLEKQEDISNWFYLPSWRQKPLLRSAAPLNKQRYLVFCHAGGVGEQLVQELEEIGQVIITVKPGEGFTQAGDNYTIALDQPEDYKTLWLQLQTDDKLPDVILHSWTLQEVTNFQQQQNLGFYSLLWLTQALSSSSLSVRICVLTQQVHNVLGNETLNADDATILGLVQVIPQEYPNLTCQHIDVSISNINLQQIVREITTPPVLSDTLPLARGGLGSAIAYRGKTRWLQEFTPISLPDPEVTQLPLISGGVYVIAGDLVEGLGLIYAKFLSATVKAKLVFLGRSDLPQPKLWDNWLATHGRQDSVSHCIQQLQALQAQGCEFLFNSVDLAQIDQVEEAIAHSLTQFGTINGVIHAAAMGDRASCLIRNLTMDECEKQFSPKIHGLLTLEAALKNQPLDFFLLQSSLSAVVGGVGFAAYAGANCFMDAISHQHSQNSNTPWISINWDAVSLAEITTPTGAALVDLAMTPQEVWQVTQRILAQPVAAQISVSPIDLESRPQSQIPENSISASNHARPQISTTYVSPSNEIEARVTQVMENLLGISPIGIHDNFFELGGHSLLAIQAVSQLRSEFQVELPMRQFLFESPTIAGIAKIIRENQSLVTDDTEALVSNLSETSHKEEIATLLDQVEQMTPTQVQEYFLDTLEPS</sequence>
<evidence type="ECO:0000256" key="9">
    <source>
        <dbReference type="ARBA" id="ARBA00023098"/>
    </source>
</evidence>
<dbReference type="Pfam" id="PF08659">
    <property type="entry name" value="KR"/>
    <property type="match status" value="1"/>
</dbReference>
<dbReference type="InterPro" id="IPR016039">
    <property type="entry name" value="Thiolase-like"/>
</dbReference>
<evidence type="ECO:0000256" key="15">
    <source>
        <dbReference type="ARBA" id="ARBA00058455"/>
    </source>
</evidence>
<dbReference type="SUPFAM" id="SSF51735">
    <property type="entry name" value="NAD(P)-binding Rossmann-fold domains"/>
    <property type="match status" value="2"/>
</dbReference>
<keyword evidence="10" id="KW-0511">Multifunctional enzyme</keyword>
<dbReference type="PROSITE" id="PS00606">
    <property type="entry name" value="KS3_1"/>
    <property type="match status" value="1"/>
</dbReference>
<organism evidence="23 24">
    <name type="scientific">Nodularia spumigena CENA596</name>
    <dbReference type="NCBI Taxonomy" id="1819295"/>
    <lineage>
        <taxon>Bacteria</taxon>
        <taxon>Bacillati</taxon>
        <taxon>Cyanobacteriota</taxon>
        <taxon>Cyanophyceae</taxon>
        <taxon>Nostocales</taxon>
        <taxon>Nodulariaceae</taxon>
        <taxon>Nodularia</taxon>
    </lineage>
</organism>
<dbReference type="Pfam" id="PF00698">
    <property type="entry name" value="Acyl_transf_1"/>
    <property type="match status" value="1"/>
</dbReference>
<dbReference type="Proteomes" id="UP000076555">
    <property type="component" value="Unassembled WGS sequence"/>
</dbReference>
<dbReference type="SUPFAM" id="SSF47336">
    <property type="entry name" value="ACP-like"/>
    <property type="match status" value="1"/>
</dbReference>
<keyword evidence="7" id="KW-0521">NADP</keyword>
<evidence type="ECO:0000256" key="17">
    <source>
        <dbReference type="ARBA" id="ARBA00073623"/>
    </source>
</evidence>
<dbReference type="InterPro" id="IPR050091">
    <property type="entry name" value="PKS_NRPS_Biosynth_Enz"/>
</dbReference>
<evidence type="ECO:0000256" key="3">
    <source>
        <dbReference type="ARBA" id="ARBA00022450"/>
    </source>
</evidence>
<dbReference type="InterPro" id="IPR014031">
    <property type="entry name" value="Ketoacyl_synth_C"/>
</dbReference>
<evidence type="ECO:0000313" key="23">
    <source>
        <dbReference type="EMBL" id="KZL50068.1"/>
    </source>
</evidence>
<dbReference type="Gene3D" id="3.40.47.10">
    <property type="match status" value="1"/>
</dbReference>
<dbReference type="InterPro" id="IPR006162">
    <property type="entry name" value="Ppantetheine_attach_site"/>
</dbReference>
<dbReference type="InterPro" id="IPR018201">
    <property type="entry name" value="Ketoacyl_synth_AS"/>
</dbReference>
<dbReference type="GO" id="GO:0004315">
    <property type="term" value="F:3-oxoacyl-[acyl-carrier-protein] synthase activity"/>
    <property type="evidence" value="ECO:0007669"/>
    <property type="project" value="InterPro"/>
</dbReference>
<comment type="catalytic activity">
    <reaction evidence="11">
        <text>17-(4-hydroxyphenyl)heptadecanoyl-[(phenol)carboxyphthiodiolenone synthase] + 2 (S)-methylmalonyl-CoA + 3 malonyl-CoA + 5 NADPH + 10 H(+) = C35-(phenol)carboxyphthiodiolenone-[(phenol)carboxyphthiodiolenone synthase] + 5 CO2 + 5 NADP(+) + 5 CoA + 2 H2O</text>
        <dbReference type="Rhea" id="RHEA:57756"/>
        <dbReference type="Rhea" id="RHEA-COMP:14272"/>
        <dbReference type="Rhea" id="RHEA-COMP:14989"/>
        <dbReference type="ChEBI" id="CHEBI:15377"/>
        <dbReference type="ChEBI" id="CHEBI:15378"/>
        <dbReference type="ChEBI" id="CHEBI:16526"/>
        <dbReference type="ChEBI" id="CHEBI:57287"/>
        <dbReference type="ChEBI" id="CHEBI:57327"/>
        <dbReference type="ChEBI" id="CHEBI:57384"/>
        <dbReference type="ChEBI" id="CHEBI:57783"/>
        <dbReference type="ChEBI" id="CHEBI:58349"/>
        <dbReference type="ChEBI" id="CHEBI:133300"/>
        <dbReference type="ChEBI" id="CHEBI:142259"/>
        <dbReference type="EC" id="2.3.1.292"/>
    </reaction>
</comment>
<dbReference type="Gene3D" id="1.10.1200.10">
    <property type="entry name" value="ACP-like"/>
    <property type="match status" value="1"/>
</dbReference>
<dbReference type="SMART" id="SM00827">
    <property type="entry name" value="PKS_AT"/>
    <property type="match status" value="1"/>
</dbReference>
<dbReference type="GO" id="GO:0031177">
    <property type="term" value="F:phosphopantetheine binding"/>
    <property type="evidence" value="ECO:0007669"/>
    <property type="project" value="InterPro"/>
</dbReference>
<feature type="domain" description="Carrier" evidence="21">
    <location>
        <begin position="1446"/>
        <end position="1522"/>
    </location>
</feature>
<evidence type="ECO:0000256" key="5">
    <source>
        <dbReference type="ARBA" id="ARBA00022679"/>
    </source>
</evidence>
<keyword evidence="8" id="KW-0560">Oxidoreductase</keyword>
<dbReference type="InterPro" id="IPR049490">
    <property type="entry name" value="C883_1060-like_KR_N"/>
</dbReference>
<dbReference type="CDD" id="cd00833">
    <property type="entry name" value="PKS"/>
    <property type="match status" value="1"/>
</dbReference>
<evidence type="ECO:0000256" key="10">
    <source>
        <dbReference type="ARBA" id="ARBA00023268"/>
    </source>
</evidence>
<dbReference type="Gene3D" id="3.30.70.250">
    <property type="entry name" value="Malonyl-CoA ACP transacylase, ACP-binding"/>
    <property type="match status" value="1"/>
</dbReference>
<evidence type="ECO:0000313" key="24">
    <source>
        <dbReference type="Proteomes" id="UP000076555"/>
    </source>
</evidence>
<evidence type="ECO:0000256" key="1">
    <source>
        <dbReference type="ARBA" id="ARBA00001937"/>
    </source>
</evidence>
<dbReference type="SUPFAM" id="SSF53901">
    <property type="entry name" value="Thiolase-like"/>
    <property type="match status" value="1"/>
</dbReference>
<evidence type="ECO:0000256" key="13">
    <source>
        <dbReference type="ARBA" id="ARBA00052119"/>
    </source>
</evidence>
<dbReference type="GO" id="GO:0016491">
    <property type="term" value="F:oxidoreductase activity"/>
    <property type="evidence" value="ECO:0007669"/>
    <property type="project" value="UniProtKB-KW"/>
</dbReference>
<dbReference type="InterPro" id="IPR020806">
    <property type="entry name" value="PKS_PP-bd"/>
</dbReference>
<dbReference type="SMART" id="SM00825">
    <property type="entry name" value="PKS_KS"/>
    <property type="match status" value="1"/>
</dbReference>
<comment type="catalytic activity">
    <reaction evidence="12">
        <text>19-(4-hydroxyphenyl)nonadecanoyl-[(phenol)carboxyphthiodiolenone synthase] + 2 (S)-methylmalonyl-CoA + 3 malonyl-CoA + 5 NADPH + 10 H(+) = C37-(phenol)carboxyphthiodiolenone-[(phenol)carboxyphthiodiolenone synthase] + 5 CO2 + 5 NADP(+) + 5 CoA + 2 H2O</text>
        <dbReference type="Rhea" id="RHEA:57760"/>
        <dbReference type="Rhea" id="RHEA-COMP:14273"/>
        <dbReference type="Rhea" id="RHEA-COMP:14990"/>
        <dbReference type="ChEBI" id="CHEBI:15377"/>
        <dbReference type="ChEBI" id="CHEBI:15378"/>
        <dbReference type="ChEBI" id="CHEBI:16526"/>
        <dbReference type="ChEBI" id="CHEBI:57287"/>
        <dbReference type="ChEBI" id="CHEBI:57327"/>
        <dbReference type="ChEBI" id="CHEBI:57384"/>
        <dbReference type="ChEBI" id="CHEBI:57783"/>
        <dbReference type="ChEBI" id="CHEBI:58349"/>
        <dbReference type="ChEBI" id="CHEBI:133301"/>
        <dbReference type="ChEBI" id="CHEBI:142260"/>
        <dbReference type="EC" id="2.3.1.292"/>
    </reaction>
</comment>
<dbReference type="EC" id="2.3.1.292" evidence="16"/>
<evidence type="ECO:0000256" key="8">
    <source>
        <dbReference type="ARBA" id="ARBA00023002"/>
    </source>
</evidence>
<name>A0A166JS77_NODSP</name>
<dbReference type="Pfam" id="PF00550">
    <property type="entry name" value="PP-binding"/>
    <property type="match status" value="1"/>
</dbReference>
<feature type="domain" description="Ketosynthase family 3 (KS3)" evidence="22">
    <location>
        <begin position="36"/>
        <end position="462"/>
    </location>
</feature>
<evidence type="ECO:0000259" key="21">
    <source>
        <dbReference type="PROSITE" id="PS50075"/>
    </source>
</evidence>
<dbReference type="Pfam" id="PF00109">
    <property type="entry name" value="ketoacyl-synt"/>
    <property type="match status" value="1"/>
</dbReference>
<protein>
    <recommendedName>
        <fullName evidence="17">Phenolphthiocerol/phthiocerol polyketide synthase subunit E</fullName>
        <ecNumber evidence="16">2.3.1.292</ecNumber>
    </recommendedName>
    <alternativeName>
        <fullName evidence="19">(Phenol)carboxyphthiodiolenone synthase subunit E</fullName>
    </alternativeName>
    <alternativeName>
        <fullName evidence="20">Beta-ketoacyl-acyl-carrier-protein synthase I</fullName>
    </alternativeName>
    <alternativeName>
        <fullName evidence="18">Phthiocerol synthesis polyketide synthase type I PpsE</fullName>
    </alternativeName>
</protein>
<dbReference type="Pfam" id="PF21394">
    <property type="entry name" value="Beta-ketacyl_N"/>
    <property type="match status" value="1"/>
</dbReference>
<evidence type="ECO:0000256" key="4">
    <source>
        <dbReference type="ARBA" id="ARBA00022553"/>
    </source>
</evidence>
<comment type="function">
    <text evidence="15">Part of the PpsABCDE complex involved in the biosynthesis of the lipid core common to phthiocerols and phenolphthiocerols by successive additions of malonyl-CoA or methylmalonyl-CoA extender units. PpsA can accept as substrate the activated forms of either icosanoyl (C20), docosanoyl (C22) or lignoceroyl (C24) groups from FadD26, or a (4-hydroxyphenyl)-C17 or (4-hydroxyphenyl)-C19 fatty acyl from FadD29. PpsA initiates the biosynthesis and extends its substrate using a malonyl-CoA extender unit. The PpsB and PpsC proteins add the second and third malonyl-CoA extender units. PpsD adds an (R)-methylmalonyl unit and PpsE adds a second (R)-methylmalonyl unit. The incorporation of the methylmalonyl units results in formation of two branched methyl groups in the elongated product.</text>
</comment>
<comment type="cofactor">
    <cofactor evidence="2">
        <name>pantetheine 4'-phosphate</name>
        <dbReference type="ChEBI" id="CHEBI:47942"/>
    </cofactor>
</comment>
<keyword evidence="4" id="KW-0597">Phosphoprotein</keyword>
<keyword evidence="9" id="KW-0443">Lipid metabolism</keyword>
<evidence type="ECO:0000256" key="20">
    <source>
        <dbReference type="ARBA" id="ARBA00084020"/>
    </source>
</evidence>
<evidence type="ECO:0000259" key="22">
    <source>
        <dbReference type="PROSITE" id="PS52004"/>
    </source>
</evidence>
<dbReference type="InterPro" id="IPR016035">
    <property type="entry name" value="Acyl_Trfase/lysoPLipase"/>
</dbReference>
<dbReference type="Gene3D" id="3.40.366.10">
    <property type="entry name" value="Malonyl-Coenzyme A Acyl Carrier Protein, domain 2"/>
    <property type="match status" value="1"/>
</dbReference>
<keyword evidence="3" id="KW-0596">Phosphopantetheine</keyword>
<evidence type="ECO:0000256" key="7">
    <source>
        <dbReference type="ARBA" id="ARBA00022857"/>
    </source>
</evidence>
<dbReference type="GO" id="GO:0004312">
    <property type="term" value="F:fatty acid synthase activity"/>
    <property type="evidence" value="ECO:0007669"/>
    <property type="project" value="TreeGrafter"/>
</dbReference>
<dbReference type="Pfam" id="PF02801">
    <property type="entry name" value="Ketoacyl-synt_C"/>
    <property type="match status" value="1"/>
</dbReference>
<dbReference type="SMART" id="SM00823">
    <property type="entry name" value="PKS_PP"/>
    <property type="match status" value="1"/>
</dbReference>
<dbReference type="InterPro" id="IPR020841">
    <property type="entry name" value="PKS_Beta-ketoAc_synthase_dom"/>
</dbReference>
<dbReference type="SUPFAM" id="SSF52151">
    <property type="entry name" value="FabD/lysophospholipase-like"/>
    <property type="match status" value="1"/>
</dbReference>
<evidence type="ECO:0000256" key="18">
    <source>
        <dbReference type="ARBA" id="ARBA00075053"/>
    </source>
</evidence>
<dbReference type="GO" id="GO:0006633">
    <property type="term" value="P:fatty acid biosynthetic process"/>
    <property type="evidence" value="ECO:0007669"/>
    <property type="project" value="InterPro"/>
</dbReference>
<evidence type="ECO:0000256" key="12">
    <source>
        <dbReference type="ARBA" id="ARBA00051971"/>
    </source>
</evidence>
<dbReference type="CDD" id="cd08953">
    <property type="entry name" value="KR_2_SDR_x"/>
    <property type="match status" value="1"/>
</dbReference>
<reference evidence="23 24" key="1">
    <citation type="submission" date="2016-04" db="EMBL/GenBank/DDBJ databases">
        <title>Draft Genome Assembly of the Bloom-forming Cyanobacterium Nodularia spumigena Strain CENA596 in Shrimp Production Ponds.</title>
        <authorList>
            <person name="Popin R.V."/>
            <person name="Rigonato J."/>
            <person name="Abreu V.A."/>
            <person name="Andreote A.P."/>
            <person name="Silveira S.B."/>
            <person name="Odebrecht C."/>
            <person name="Fiore M.F."/>
        </authorList>
    </citation>
    <scope>NUCLEOTIDE SEQUENCE [LARGE SCALE GENOMIC DNA]</scope>
    <source>
        <strain evidence="23 24">CENA596</strain>
    </source>
</reference>
<dbReference type="InterPro" id="IPR009081">
    <property type="entry name" value="PP-bd_ACP"/>
</dbReference>
<dbReference type="SUPFAM" id="SSF55048">
    <property type="entry name" value="Probable ACP-binding domain of malonyl-CoA ACP transacylase"/>
    <property type="match status" value="1"/>
</dbReference>
<dbReference type="PROSITE" id="PS50075">
    <property type="entry name" value="CARRIER"/>
    <property type="match status" value="1"/>
</dbReference>
<dbReference type="InterPro" id="IPR036736">
    <property type="entry name" value="ACP-like_sf"/>
</dbReference>
<dbReference type="FunFam" id="3.40.47.10:FF:000042">
    <property type="entry name" value="Polyketide synthase Pks13"/>
    <property type="match status" value="1"/>
</dbReference>
<dbReference type="Gene3D" id="3.30.70.3290">
    <property type="match status" value="1"/>
</dbReference>
<evidence type="ECO:0000256" key="19">
    <source>
        <dbReference type="ARBA" id="ARBA00078169"/>
    </source>
</evidence>
<keyword evidence="5" id="KW-0808">Transferase</keyword>
<dbReference type="PANTHER" id="PTHR43775">
    <property type="entry name" value="FATTY ACID SYNTHASE"/>
    <property type="match status" value="1"/>
</dbReference>
<comment type="cofactor">
    <cofactor evidence="1">
        <name>NADP(+)</name>
        <dbReference type="ChEBI" id="CHEBI:58349"/>
    </cofactor>
</comment>
<dbReference type="SMART" id="SM00822">
    <property type="entry name" value="PKS_KR"/>
    <property type="match status" value="1"/>
</dbReference>
<accession>A0A166JS77</accession>
<dbReference type="InterPro" id="IPR014030">
    <property type="entry name" value="Ketoacyl_synth_N"/>
</dbReference>
<dbReference type="Pfam" id="PF22621">
    <property type="entry name" value="CurL-like_PKS_C"/>
    <property type="match status" value="1"/>
</dbReference>
<evidence type="ECO:0000256" key="14">
    <source>
        <dbReference type="ARBA" id="ARBA00052745"/>
    </source>
</evidence>
<dbReference type="GO" id="GO:0034081">
    <property type="term" value="C:polyketide synthase complex"/>
    <property type="evidence" value="ECO:0007669"/>
    <property type="project" value="UniProtKB-ARBA"/>
</dbReference>
<dbReference type="RefSeq" id="WP_063872538.1">
    <property type="nucleotide sequence ID" value="NZ_CAWMRI010000113.1"/>
</dbReference>
<dbReference type="InterPro" id="IPR013968">
    <property type="entry name" value="PKS_KR"/>
</dbReference>
<dbReference type="PROSITE" id="PS52004">
    <property type="entry name" value="KS3_2"/>
    <property type="match status" value="1"/>
</dbReference>
<evidence type="ECO:0000256" key="11">
    <source>
        <dbReference type="ARBA" id="ARBA00050973"/>
    </source>
</evidence>
<dbReference type="InterPro" id="IPR057326">
    <property type="entry name" value="KR_dom"/>
</dbReference>
<comment type="catalytic activity">
    <reaction evidence="14">
        <text>icosanoyl-[(phenol)carboxyphthiodiolenone synthase] + 2 (S)-methylmalonyl-CoA + 3 malonyl-CoA + 5 NADPH + 10 H(+) = C32-carboxyphthiodiolenone-[(phenol)carboxyphthiodiolenone synthase] + 5 CO2 + 5 NADP(+) + 5 CoA + 2 H2O</text>
        <dbReference type="Rhea" id="RHEA:57748"/>
        <dbReference type="Rhea" id="RHEA-COMP:14985"/>
        <dbReference type="Rhea" id="RHEA-COMP:14986"/>
        <dbReference type="ChEBI" id="CHEBI:15377"/>
        <dbReference type="ChEBI" id="CHEBI:15378"/>
        <dbReference type="ChEBI" id="CHEBI:16526"/>
        <dbReference type="ChEBI" id="CHEBI:57287"/>
        <dbReference type="ChEBI" id="CHEBI:57327"/>
        <dbReference type="ChEBI" id="CHEBI:57384"/>
        <dbReference type="ChEBI" id="CHEBI:57783"/>
        <dbReference type="ChEBI" id="CHEBI:58349"/>
        <dbReference type="ChEBI" id="CHEBI:87848"/>
        <dbReference type="ChEBI" id="CHEBI:142236"/>
        <dbReference type="EC" id="2.3.1.292"/>
    </reaction>
</comment>
<comment type="catalytic activity">
    <reaction evidence="13">
        <text>docosanoyl-[(phenol)carboxyphthiodiolenone synthase] + 2 (S)-methylmalonyl-CoA + 3 malonyl-CoA + 5 NADPH + 10 H(+) = C34-carboxyphthiodiolenone-[(phenol)carboxyphthiodiolenone synthase] + 5 CO2 + 5 NADP(+) + 5 CoA + 2 H2O</text>
        <dbReference type="Rhea" id="RHEA:57752"/>
        <dbReference type="Rhea" id="RHEA-COMP:14987"/>
        <dbReference type="Rhea" id="RHEA-COMP:14988"/>
        <dbReference type="ChEBI" id="CHEBI:15377"/>
        <dbReference type="ChEBI" id="CHEBI:15378"/>
        <dbReference type="ChEBI" id="CHEBI:16526"/>
        <dbReference type="ChEBI" id="CHEBI:57287"/>
        <dbReference type="ChEBI" id="CHEBI:57327"/>
        <dbReference type="ChEBI" id="CHEBI:57384"/>
        <dbReference type="ChEBI" id="CHEBI:57783"/>
        <dbReference type="ChEBI" id="CHEBI:58349"/>
        <dbReference type="ChEBI" id="CHEBI:142237"/>
        <dbReference type="ChEBI" id="CHEBI:142238"/>
        <dbReference type="EC" id="2.3.1.292"/>
    </reaction>
</comment>
<comment type="caution">
    <text evidence="23">The sequence shown here is derived from an EMBL/GenBank/DDBJ whole genome shotgun (WGS) entry which is preliminary data.</text>
</comment>
<gene>
    <name evidence="23" type="ORF">A2T98_09310</name>
</gene>
<dbReference type="OrthoDB" id="499075at2"/>
<dbReference type="FunFam" id="1.10.1200.10:FF:000005">
    <property type="entry name" value="Nonribosomal peptide synthetase 1"/>
    <property type="match status" value="1"/>
</dbReference>
<keyword evidence="6" id="KW-0276">Fatty acid metabolism</keyword>
<dbReference type="InterPro" id="IPR014043">
    <property type="entry name" value="Acyl_transferase_dom"/>
</dbReference>
<evidence type="ECO:0000256" key="6">
    <source>
        <dbReference type="ARBA" id="ARBA00022832"/>
    </source>
</evidence>
<dbReference type="PANTHER" id="PTHR43775:SF51">
    <property type="entry name" value="INACTIVE PHENOLPHTHIOCEROL SYNTHESIS POLYKETIDE SYNTHASE TYPE I PKS1-RELATED"/>
    <property type="match status" value="1"/>
</dbReference>
<evidence type="ECO:0000256" key="2">
    <source>
        <dbReference type="ARBA" id="ARBA00001957"/>
    </source>
</evidence>
<dbReference type="Gene3D" id="3.40.50.720">
    <property type="entry name" value="NAD(P)-binding Rossmann-like Domain"/>
    <property type="match status" value="1"/>
</dbReference>
<dbReference type="EMBL" id="LWAJ01000113">
    <property type="protein sequence ID" value="KZL50068.1"/>
    <property type="molecule type" value="Genomic_DNA"/>
</dbReference>
<dbReference type="InterPro" id="IPR036291">
    <property type="entry name" value="NAD(P)-bd_dom_sf"/>
</dbReference>
<dbReference type="InterPro" id="IPR016036">
    <property type="entry name" value="Malonyl_transacylase_ACP-bd"/>
</dbReference>